<sequence>MENPASKLHTLLNEAYNDCRKASSHNTSYRETWAKVFGIDPDDRTALLSSMNSTFQLFLSTKDYILKHDRLNNERNLKFLSNIENALSSMNFEGDMSRFKTYMDSETLTALSFISDHMGFIYDLHESKIDAEEITDLINEINNLVENITSSNLPGDVKSLLFKNLDLIRASLISYKISGVEGMKTALEQTIGSLFMNNEVITPVAQDENVKGIFNIIDRMNTVLSTGVAVKDLVGPIIGLLLK</sequence>
<reference evidence="1 2" key="1">
    <citation type="submission" date="2018-09" db="EMBL/GenBank/DDBJ databases">
        <title>Complete genome of Bacillus thuringiensis strain QZL38.</title>
        <authorList>
            <person name="Song F."/>
        </authorList>
    </citation>
    <scope>NUCLEOTIDE SEQUENCE [LARGE SCALE GENOMIC DNA]</scope>
    <source>
        <strain evidence="1 2">QZL38</strain>
    </source>
</reference>
<dbReference type="Proteomes" id="UP000269847">
    <property type="component" value="Chromosome"/>
</dbReference>
<evidence type="ECO:0000313" key="2">
    <source>
        <dbReference type="Proteomes" id="UP000269847"/>
    </source>
</evidence>
<dbReference type="AlphaFoldDB" id="A0A9W3VBU6"/>
<gene>
    <name evidence="1" type="ORF">D7J84_16720</name>
</gene>
<protein>
    <submittedName>
        <fullName evidence="1">Uncharacterized protein</fullName>
    </submittedName>
</protein>
<organism evidence="1 2">
    <name type="scientific">Bacillus thuringiensis</name>
    <dbReference type="NCBI Taxonomy" id="1428"/>
    <lineage>
        <taxon>Bacteria</taxon>
        <taxon>Bacillati</taxon>
        <taxon>Bacillota</taxon>
        <taxon>Bacilli</taxon>
        <taxon>Bacillales</taxon>
        <taxon>Bacillaceae</taxon>
        <taxon>Bacillus</taxon>
        <taxon>Bacillus cereus group</taxon>
    </lineage>
</organism>
<name>A0A9W3VBU6_BACTU</name>
<evidence type="ECO:0000313" key="1">
    <source>
        <dbReference type="EMBL" id="AYF82687.1"/>
    </source>
</evidence>
<proteinExistence type="predicted"/>
<dbReference type="EMBL" id="CP032608">
    <property type="protein sequence ID" value="AYF82687.1"/>
    <property type="molecule type" value="Genomic_DNA"/>
</dbReference>
<dbReference type="RefSeq" id="WP_061884626.1">
    <property type="nucleotide sequence ID" value="NZ_CP014282.1"/>
</dbReference>
<accession>A0A9W3VBU6</accession>